<dbReference type="CDD" id="cd00586">
    <property type="entry name" value="4HBT"/>
    <property type="match status" value="1"/>
</dbReference>
<keyword evidence="1" id="KW-0378">Hydrolase</keyword>
<organism evidence="2 3">
    <name type="scientific">Aquabacterium soli</name>
    <dbReference type="NCBI Taxonomy" id="2493092"/>
    <lineage>
        <taxon>Bacteria</taxon>
        <taxon>Pseudomonadati</taxon>
        <taxon>Pseudomonadota</taxon>
        <taxon>Betaproteobacteria</taxon>
        <taxon>Burkholderiales</taxon>
        <taxon>Aquabacterium</taxon>
    </lineage>
</organism>
<dbReference type="SUPFAM" id="SSF54637">
    <property type="entry name" value="Thioesterase/thiol ester dehydrase-isomerase"/>
    <property type="match status" value="1"/>
</dbReference>
<evidence type="ECO:0000313" key="2">
    <source>
        <dbReference type="EMBL" id="RRS04291.1"/>
    </source>
</evidence>
<keyword evidence="3" id="KW-1185">Reference proteome</keyword>
<dbReference type="InterPro" id="IPR050563">
    <property type="entry name" value="4-hydroxybenzoyl-CoA_TE"/>
</dbReference>
<dbReference type="GO" id="GO:0047617">
    <property type="term" value="F:fatty acyl-CoA hydrolase activity"/>
    <property type="evidence" value="ECO:0007669"/>
    <property type="project" value="TreeGrafter"/>
</dbReference>
<dbReference type="PANTHER" id="PTHR31793">
    <property type="entry name" value="4-HYDROXYBENZOYL-COA THIOESTERASE FAMILY MEMBER"/>
    <property type="match status" value="1"/>
</dbReference>
<protein>
    <submittedName>
        <fullName evidence="2">Acyl-CoA thioesterase</fullName>
    </submittedName>
</protein>
<dbReference type="InterPro" id="IPR029069">
    <property type="entry name" value="HotDog_dom_sf"/>
</dbReference>
<proteinExistence type="predicted"/>
<accession>A0A3R8TBY9</accession>
<dbReference type="Gene3D" id="3.10.129.10">
    <property type="entry name" value="Hotdog Thioesterase"/>
    <property type="match status" value="1"/>
</dbReference>
<evidence type="ECO:0000256" key="1">
    <source>
        <dbReference type="ARBA" id="ARBA00022801"/>
    </source>
</evidence>
<dbReference type="EMBL" id="RSED01000007">
    <property type="protein sequence ID" value="RRS04291.1"/>
    <property type="molecule type" value="Genomic_DNA"/>
</dbReference>
<name>A0A3R8TBY9_9BURK</name>
<gene>
    <name evidence="2" type="ORF">EIP75_10355</name>
</gene>
<comment type="caution">
    <text evidence="2">The sequence shown here is derived from an EMBL/GenBank/DDBJ whole genome shotgun (WGS) entry which is preliminary data.</text>
</comment>
<evidence type="ECO:0000313" key="3">
    <source>
        <dbReference type="Proteomes" id="UP000269265"/>
    </source>
</evidence>
<dbReference type="Proteomes" id="UP000269265">
    <property type="component" value="Unassembled WGS sequence"/>
</dbReference>
<dbReference type="Pfam" id="PF13279">
    <property type="entry name" value="4HBT_2"/>
    <property type="match status" value="1"/>
</dbReference>
<dbReference type="PANTHER" id="PTHR31793:SF37">
    <property type="entry name" value="ACYL-COA THIOESTER HYDROLASE YBGC"/>
    <property type="match status" value="1"/>
</dbReference>
<reference evidence="2 3" key="1">
    <citation type="submission" date="2018-12" db="EMBL/GenBank/DDBJ databases">
        <title>The whole draft genome of Aquabacterium sp. SJQ9.</title>
        <authorList>
            <person name="Sun L."/>
            <person name="Gao X."/>
            <person name="Chen W."/>
            <person name="Huang K."/>
        </authorList>
    </citation>
    <scope>NUCLEOTIDE SEQUENCE [LARGE SCALE GENOMIC DNA]</scope>
    <source>
        <strain evidence="2 3">SJQ9</strain>
    </source>
</reference>
<dbReference type="AlphaFoldDB" id="A0A3R8TBY9"/>
<sequence>MTIRKTSDNVPMDSTLTWDQPTPFMLDVTVGDEHIDMMRHTNNVVYLTWLEQVAWAHSVQLGLGPAEYEAEAHGLVVREHRLRYEAASRFGEVLRLGTWITQVDRLSLHRRFQFVRVSDGKTVFRAETHYVCVDIAEGRVRRMPAVFLQAYSPAVMPATRPL</sequence>